<reference evidence="1" key="1">
    <citation type="submission" date="2014-09" db="EMBL/GenBank/DDBJ databases">
        <authorList>
            <person name="Magalhaes I.L.F."/>
            <person name="Oliveira U."/>
            <person name="Santos F.R."/>
            <person name="Vidigal T.H.D.A."/>
            <person name="Brescovit A.D."/>
            <person name="Santos A.J."/>
        </authorList>
    </citation>
    <scope>NUCLEOTIDE SEQUENCE</scope>
    <source>
        <tissue evidence="1">Shoot tissue taken approximately 20 cm above the soil surface</tissue>
    </source>
</reference>
<name>A0A0A9HW30_ARUDO</name>
<accession>A0A0A9HW30</accession>
<dbReference type="AlphaFoldDB" id="A0A0A9HW30"/>
<organism evidence="1">
    <name type="scientific">Arundo donax</name>
    <name type="common">Giant reed</name>
    <name type="synonym">Donax arundinaceus</name>
    <dbReference type="NCBI Taxonomy" id="35708"/>
    <lineage>
        <taxon>Eukaryota</taxon>
        <taxon>Viridiplantae</taxon>
        <taxon>Streptophyta</taxon>
        <taxon>Embryophyta</taxon>
        <taxon>Tracheophyta</taxon>
        <taxon>Spermatophyta</taxon>
        <taxon>Magnoliopsida</taxon>
        <taxon>Liliopsida</taxon>
        <taxon>Poales</taxon>
        <taxon>Poaceae</taxon>
        <taxon>PACMAD clade</taxon>
        <taxon>Arundinoideae</taxon>
        <taxon>Arundineae</taxon>
        <taxon>Arundo</taxon>
    </lineage>
</organism>
<dbReference type="EMBL" id="GBRH01158815">
    <property type="protein sequence ID" value="JAE39081.1"/>
    <property type="molecule type" value="Transcribed_RNA"/>
</dbReference>
<proteinExistence type="predicted"/>
<sequence length="22" mass="2411">MSSPTCSAAVVWCFVHGFKYSC</sequence>
<reference evidence="1" key="2">
    <citation type="journal article" date="2015" name="Data Brief">
        <title>Shoot transcriptome of the giant reed, Arundo donax.</title>
        <authorList>
            <person name="Barrero R.A."/>
            <person name="Guerrero F.D."/>
            <person name="Moolhuijzen P."/>
            <person name="Goolsby J.A."/>
            <person name="Tidwell J."/>
            <person name="Bellgard S.E."/>
            <person name="Bellgard M.I."/>
        </authorList>
    </citation>
    <scope>NUCLEOTIDE SEQUENCE</scope>
    <source>
        <tissue evidence="1">Shoot tissue taken approximately 20 cm above the soil surface</tissue>
    </source>
</reference>
<protein>
    <submittedName>
        <fullName evidence="1">Uncharacterized protein</fullName>
    </submittedName>
</protein>
<evidence type="ECO:0000313" key="1">
    <source>
        <dbReference type="EMBL" id="JAE39081.1"/>
    </source>
</evidence>